<dbReference type="AlphaFoldDB" id="A0AAP3WH71"/>
<evidence type="ECO:0000259" key="5">
    <source>
        <dbReference type="Pfam" id="PF10531"/>
    </source>
</evidence>
<dbReference type="SUPFAM" id="SSF142984">
    <property type="entry name" value="Nqo1 middle domain-like"/>
    <property type="match status" value="1"/>
</dbReference>
<reference evidence="6" key="1">
    <citation type="submission" date="2022-10" db="EMBL/GenBank/DDBJ databases">
        <title>Human gut microbiome strain richness.</title>
        <authorList>
            <person name="Chen-Liaw A."/>
        </authorList>
    </citation>
    <scope>NUCLEOTIDE SEQUENCE</scope>
    <source>
        <strain evidence="6">1001283st1_A3_1001283B150304_161114</strain>
    </source>
</reference>
<dbReference type="RefSeq" id="WP_272200012.1">
    <property type="nucleotide sequence ID" value="NZ_JAQNVG010000082.1"/>
</dbReference>
<feature type="domain" description="Soluble ligand binding" evidence="5">
    <location>
        <begin position="325"/>
        <end position="369"/>
    </location>
</feature>
<dbReference type="InterPro" id="IPR019554">
    <property type="entry name" value="Soluble_ligand-bd"/>
</dbReference>
<keyword evidence="1 3" id="KW-0732">Signal</keyword>
<evidence type="ECO:0000256" key="3">
    <source>
        <dbReference type="SAM" id="SignalP"/>
    </source>
</evidence>
<feature type="domain" description="Soluble ligand binding" evidence="5">
    <location>
        <begin position="243"/>
        <end position="290"/>
    </location>
</feature>
<proteinExistence type="predicted"/>
<dbReference type="Pfam" id="PF02563">
    <property type="entry name" value="Poly_export"/>
    <property type="match status" value="1"/>
</dbReference>
<evidence type="ECO:0000259" key="4">
    <source>
        <dbReference type="Pfam" id="PF02563"/>
    </source>
</evidence>
<feature type="non-terminal residue" evidence="6">
    <location>
        <position position="480"/>
    </location>
</feature>
<organism evidence="6 7">
    <name type="scientific">Bacteroides thetaiotaomicron</name>
    <dbReference type="NCBI Taxonomy" id="818"/>
    <lineage>
        <taxon>Bacteria</taxon>
        <taxon>Pseudomonadati</taxon>
        <taxon>Bacteroidota</taxon>
        <taxon>Bacteroidia</taxon>
        <taxon>Bacteroidales</taxon>
        <taxon>Bacteroidaceae</taxon>
        <taxon>Bacteroides</taxon>
    </lineage>
</organism>
<protein>
    <submittedName>
        <fullName evidence="6">SLBB domain-containing protein</fullName>
    </submittedName>
</protein>
<dbReference type="Proteomes" id="UP001217776">
    <property type="component" value="Unassembled WGS sequence"/>
</dbReference>
<dbReference type="Pfam" id="PF10531">
    <property type="entry name" value="SLBB"/>
    <property type="match status" value="3"/>
</dbReference>
<dbReference type="PANTHER" id="PTHR33619:SF3">
    <property type="entry name" value="POLYSACCHARIDE EXPORT PROTEIN GFCE-RELATED"/>
    <property type="match status" value="1"/>
</dbReference>
<evidence type="ECO:0000313" key="6">
    <source>
        <dbReference type="EMBL" id="MDC2239223.1"/>
    </source>
</evidence>
<evidence type="ECO:0000256" key="1">
    <source>
        <dbReference type="ARBA" id="ARBA00022729"/>
    </source>
</evidence>
<feature type="region of interest" description="Disordered" evidence="2">
    <location>
        <begin position="77"/>
        <end position="108"/>
    </location>
</feature>
<dbReference type="InterPro" id="IPR003715">
    <property type="entry name" value="Poly_export_N"/>
</dbReference>
<dbReference type="GO" id="GO:0015159">
    <property type="term" value="F:polysaccharide transmembrane transporter activity"/>
    <property type="evidence" value="ECO:0007669"/>
    <property type="project" value="InterPro"/>
</dbReference>
<feature type="domain" description="Soluble ligand binding" evidence="5">
    <location>
        <begin position="408"/>
        <end position="453"/>
    </location>
</feature>
<comment type="caution">
    <text evidence="6">The sequence shown here is derived from an EMBL/GenBank/DDBJ whole genome shotgun (WGS) entry which is preliminary data.</text>
</comment>
<dbReference type="EMBL" id="JAQNVG010000082">
    <property type="protein sequence ID" value="MDC2239223.1"/>
    <property type="molecule type" value="Genomic_DNA"/>
</dbReference>
<accession>A0AAP3WH71</accession>
<dbReference type="InterPro" id="IPR049712">
    <property type="entry name" value="Poly_export"/>
</dbReference>
<feature type="domain" description="Polysaccharide export protein N-terminal" evidence="4">
    <location>
        <begin position="153"/>
        <end position="218"/>
    </location>
</feature>
<feature type="chain" id="PRO_5042852844" evidence="3">
    <location>
        <begin position="34"/>
        <end position="480"/>
    </location>
</feature>
<dbReference type="PANTHER" id="PTHR33619">
    <property type="entry name" value="POLYSACCHARIDE EXPORT PROTEIN GFCE-RELATED"/>
    <property type="match status" value="1"/>
</dbReference>
<name>A0AAP3WH71_BACT4</name>
<evidence type="ECO:0000256" key="2">
    <source>
        <dbReference type="SAM" id="MobiDB-lite"/>
    </source>
</evidence>
<sequence>MYTEKTLKRKCFRQPLTLALLGALLLLSPVAYAQMSDDAVSKYVLEARRSGKSDRQIGQELMARGVSASQVKRLKQKYEDSQGGGTTVADQSVSGQRRERYRNSSDTLTAGSLDAVNAQVSDPTEGAANPREVFGRNVFRSRTLTFEPNENQATPEDYRLGPGDEIIVDIWGENERSLRQEITPEGNIMIEQVGPVYLSGLTIKEADGKLRGLFGQLYAGVSGKNPTSEIRITLGRLRTIQINVMGEVATPGTYRLSSFSTVFHALYRAGGVSRIGGLRDIRVMRGGHEVASIDLYSYLLEGRREGDIRLEEGDAVVVSPYELLVEISGNVKRPMWYELKRGETLEHLIEYAGGFTGDAYRDELRIVRETGREYQLYNIREGNFGSWTMEDGDAVTVGSVLDRFANRVEVRGKVFREGMYELGDEMHTVRSLVERAGGLKEDAFTARAQLFREREDLTPELVAIDLGDILRGRSSDVELR</sequence>
<dbReference type="Gene3D" id="3.10.560.10">
    <property type="entry name" value="Outer membrane lipoprotein wza domain like"/>
    <property type="match status" value="3"/>
</dbReference>
<evidence type="ECO:0000313" key="7">
    <source>
        <dbReference type="Proteomes" id="UP001217776"/>
    </source>
</evidence>
<gene>
    <name evidence="6" type="ORF">PO127_26100</name>
</gene>
<feature type="signal peptide" evidence="3">
    <location>
        <begin position="1"/>
        <end position="33"/>
    </location>
</feature>